<sequence>MSGSGNTQNSNAPFQRSQSADFTFPQPRHGLLMSHSSGTLPMMSSPISFQRRTIEGAHNFRDSFNNALRQIEQQVETARLSVRNNALNLSELLSRSSQSEDNVNNSNANQELPQQPTLSYITINLEGVGNEGNIQGNTSNNNQGDQHQPNENVVNVFVNNVPQHNVDLPENPTERVNFNPVEAQQALQVILKYVPFILILLAKAVYDFHEGIFILIILFGTFSHANTTVKHEALKRARRSIWTLAIELCYIFVCIISIHYLFADDLHNFNIVLNLVLIRTFNHPLTVLNLLWIVTITDFTLKLFTVMIKIMLTMMPGKVVEFKKRGKIYLFIEAVSQLYRSIATIQPWLYYLLESYQGPEKIVAVFLSAFYMISKGSDLMFKVKLLKTAFFKLLQSVSLGTSPSKEQIQTAGDHCPICHDIYDTPVLLQCRHIFCESCVSTWFDREQTCPLCRARIVDDPSWRDGSTSYFIQLF</sequence>
<comment type="subcellular location">
    <subcellularLocation>
        <location evidence="1">Membrane</location>
        <topology evidence="1">Multi-pass membrane protein</topology>
    </subcellularLocation>
</comment>
<organism evidence="13 17">
    <name type="scientific">Sitophilus oryzae</name>
    <name type="common">Rice weevil</name>
    <name type="synonym">Curculio oryzae</name>
    <dbReference type="NCBI Taxonomy" id="7048"/>
    <lineage>
        <taxon>Eukaryota</taxon>
        <taxon>Metazoa</taxon>
        <taxon>Ecdysozoa</taxon>
        <taxon>Arthropoda</taxon>
        <taxon>Hexapoda</taxon>
        <taxon>Insecta</taxon>
        <taxon>Pterygota</taxon>
        <taxon>Neoptera</taxon>
        <taxon>Endopterygota</taxon>
        <taxon>Coleoptera</taxon>
        <taxon>Polyphaga</taxon>
        <taxon>Cucujiformia</taxon>
        <taxon>Curculionidae</taxon>
        <taxon>Dryophthorinae</taxon>
        <taxon>Sitophilus</taxon>
    </lineage>
</organism>
<feature type="transmembrane region" description="Helical" evidence="11">
    <location>
        <begin position="283"/>
        <end position="308"/>
    </location>
</feature>
<dbReference type="PANTHER" id="PTHR15860">
    <property type="entry name" value="UNCHARACTERIZED RING FINGER-CONTAINING PROTEIN"/>
    <property type="match status" value="1"/>
</dbReference>
<keyword evidence="7 11" id="KW-1133">Transmembrane helix</keyword>
<keyword evidence="13" id="KW-1185">Reference proteome</keyword>
<evidence type="ECO:0000256" key="7">
    <source>
        <dbReference type="ARBA" id="ARBA00022989"/>
    </source>
</evidence>
<reference evidence="14 15" key="1">
    <citation type="submission" date="2025-04" db="UniProtKB">
        <authorList>
            <consortium name="RefSeq"/>
        </authorList>
    </citation>
    <scope>IDENTIFICATION</scope>
    <source>
        <tissue evidence="14 15">Gonads</tissue>
    </source>
</reference>
<dbReference type="InterPro" id="IPR044235">
    <property type="entry name" value="RNFT1/2"/>
</dbReference>
<feature type="compositionally biased region" description="Polar residues" evidence="10">
    <location>
        <begin position="1"/>
        <end position="21"/>
    </location>
</feature>
<evidence type="ECO:0000313" key="17">
    <source>
        <dbReference type="RefSeq" id="XP_030753606.1"/>
    </source>
</evidence>
<dbReference type="GO" id="GO:0061630">
    <property type="term" value="F:ubiquitin protein ligase activity"/>
    <property type="evidence" value="ECO:0007669"/>
    <property type="project" value="InterPro"/>
</dbReference>
<evidence type="ECO:0000256" key="9">
    <source>
        <dbReference type="PROSITE-ProRule" id="PRU00175"/>
    </source>
</evidence>
<dbReference type="SUPFAM" id="SSF57850">
    <property type="entry name" value="RING/U-box"/>
    <property type="match status" value="1"/>
</dbReference>
<dbReference type="PANTHER" id="PTHR15860:SF0">
    <property type="entry name" value="LP20373P"/>
    <property type="match status" value="1"/>
</dbReference>
<dbReference type="PROSITE" id="PS50089">
    <property type="entry name" value="ZF_RING_2"/>
    <property type="match status" value="1"/>
</dbReference>
<dbReference type="GO" id="GO:1904294">
    <property type="term" value="P:positive regulation of ERAD pathway"/>
    <property type="evidence" value="ECO:0007669"/>
    <property type="project" value="InterPro"/>
</dbReference>
<evidence type="ECO:0000256" key="2">
    <source>
        <dbReference type="ARBA" id="ARBA00022692"/>
    </source>
</evidence>
<dbReference type="GeneID" id="115880526"/>
<dbReference type="Pfam" id="PF00097">
    <property type="entry name" value="zf-C3HC4"/>
    <property type="match status" value="1"/>
</dbReference>
<protein>
    <submittedName>
        <fullName evidence="14 15">RING finger and transmembrane domain-containing protein 2-like</fullName>
    </submittedName>
</protein>
<keyword evidence="3" id="KW-0479">Metal-binding</keyword>
<dbReference type="CDD" id="cd16532">
    <property type="entry name" value="RING-HC_RNFT1-like"/>
    <property type="match status" value="1"/>
</dbReference>
<evidence type="ECO:0000313" key="16">
    <source>
        <dbReference type="RefSeq" id="XP_030753605.1"/>
    </source>
</evidence>
<evidence type="ECO:0000256" key="10">
    <source>
        <dbReference type="SAM" id="MobiDB-lite"/>
    </source>
</evidence>
<dbReference type="GO" id="GO:0016020">
    <property type="term" value="C:membrane"/>
    <property type="evidence" value="ECO:0007669"/>
    <property type="project" value="UniProtKB-SubCell"/>
</dbReference>
<dbReference type="AlphaFoldDB" id="A0A6J2XRC2"/>
<keyword evidence="5" id="KW-0833">Ubl conjugation pathway</keyword>
<dbReference type="Proteomes" id="UP000504635">
    <property type="component" value="Unplaced"/>
</dbReference>
<feature type="region of interest" description="Disordered" evidence="10">
    <location>
        <begin position="96"/>
        <end position="115"/>
    </location>
</feature>
<keyword evidence="8 11" id="KW-0472">Membrane</keyword>
<evidence type="ECO:0000256" key="1">
    <source>
        <dbReference type="ARBA" id="ARBA00004141"/>
    </source>
</evidence>
<dbReference type="PROSITE" id="PS00518">
    <property type="entry name" value="ZF_RING_1"/>
    <property type="match status" value="1"/>
</dbReference>
<name>A0A6J2XRC2_SITOR</name>
<dbReference type="GO" id="GO:0005634">
    <property type="term" value="C:nucleus"/>
    <property type="evidence" value="ECO:0007669"/>
    <property type="project" value="UniProtKB-ARBA"/>
</dbReference>
<dbReference type="RefSeq" id="XP_030753604.1">
    <property type="nucleotide sequence ID" value="XM_030897744.1"/>
</dbReference>
<dbReference type="SMART" id="SM00184">
    <property type="entry name" value="RING"/>
    <property type="match status" value="1"/>
</dbReference>
<dbReference type="InterPro" id="IPR017907">
    <property type="entry name" value="Znf_RING_CS"/>
</dbReference>
<dbReference type="OrthoDB" id="9049620at2759"/>
<keyword evidence="4 9" id="KW-0863">Zinc-finger</keyword>
<dbReference type="RefSeq" id="XP_030753606.1">
    <property type="nucleotide sequence ID" value="XM_030897746.1"/>
</dbReference>
<dbReference type="RefSeq" id="XP_030753605.1">
    <property type="nucleotide sequence ID" value="XM_030897745.1"/>
</dbReference>
<evidence type="ECO:0000313" key="13">
    <source>
        <dbReference type="Proteomes" id="UP000504635"/>
    </source>
</evidence>
<evidence type="ECO:0000256" key="3">
    <source>
        <dbReference type="ARBA" id="ARBA00022723"/>
    </source>
</evidence>
<evidence type="ECO:0000256" key="6">
    <source>
        <dbReference type="ARBA" id="ARBA00022833"/>
    </source>
</evidence>
<evidence type="ECO:0000256" key="8">
    <source>
        <dbReference type="ARBA" id="ARBA00023136"/>
    </source>
</evidence>
<feature type="transmembrane region" description="Helical" evidence="11">
    <location>
        <begin position="241"/>
        <end position="263"/>
    </location>
</feature>
<dbReference type="InterPro" id="IPR018957">
    <property type="entry name" value="Znf_C3HC4_RING-type"/>
</dbReference>
<gene>
    <name evidence="14 15 16 17" type="primary">LOC115880526</name>
</gene>
<evidence type="ECO:0000259" key="12">
    <source>
        <dbReference type="PROSITE" id="PS50089"/>
    </source>
</evidence>
<keyword evidence="6" id="KW-0862">Zinc</keyword>
<feature type="domain" description="RING-type" evidence="12">
    <location>
        <begin position="415"/>
        <end position="453"/>
    </location>
</feature>
<accession>A0A6J2XRC2</accession>
<feature type="compositionally biased region" description="Polar residues" evidence="10">
    <location>
        <begin position="100"/>
        <end position="115"/>
    </location>
</feature>
<keyword evidence="2 11" id="KW-0812">Transmembrane</keyword>
<evidence type="ECO:0000313" key="15">
    <source>
        <dbReference type="RefSeq" id="XP_030753604.1"/>
    </source>
</evidence>
<evidence type="ECO:0000256" key="5">
    <source>
        <dbReference type="ARBA" id="ARBA00022786"/>
    </source>
</evidence>
<evidence type="ECO:0000256" key="4">
    <source>
        <dbReference type="ARBA" id="ARBA00022771"/>
    </source>
</evidence>
<dbReference type="Gene3D" id="3.30.40.10">
    <property type="entry name" value="Zinc/RING finger domain, C3HC4 (zinc finger)"/>
    <property type="match status" value="1"/>
</dbReference>
<proteinExistence type="predicted"/>
<feature type="region of interest" description="Disordered" evidence="10">
    <location>
        <begin position="1"/>
        <end position="38"/>
    </location>
</feature>
<evidence type="ECO:0000313" key="14">
    <source>
        <dbReference type="RefSeq" id="XP_030753603.1"/>
    </source>
</evidence>
<dbReference type="InterPro" id="IPR001841">
    <property type="entry name" value="Znf_RING"/>
</dbReference>
<dbReference type="InterPro" id="IPR013083">
    <property type="entry name" value="Znf_RING/FYVE/PHD"/>
</dbReference>
<evidence type="ECO:0000256" key="11">
    <source>
        <dbReference type="SAM" id="Phobius"/>
    </source>
</evidence>
<dbReference type="GO" id="GO:0008270">
    <property type="term" value="F:zinc ion binding"/>
    <property type="evidence" value="ECO:0007669"/>
    <property type="project" value="UniProtKB-KW"/>
</dbReference>
<dbReference type="KEGG" id="soy:115880526"/>
<dbReference type="RefSeq" id="XP_030753603.1">
    <property type="nucleotide sequence ID" value="XM_030897743.1"/>
</dbReference>